<evidence type="ECO:0000259" key="8">
    <source>
        <dbReference type="PROSITE" id="PS50011"/>
    </source>
</evidence>
<dbReference type="Gene3D" id="1.10.510.10">
    <property type="entry name" value="Transferase(Phosphotransferase) domain 1"/>
    <property type="match status" value="1"/>
</dbReference>
<dbReference type="PROSITE" id="PS50011">
    <property type="entry name" value="PROTEIN_KINASE_DOM"/>
    <property type="match status" value="1"/>
</dbReference>
<dbReference type="GO" id="GO:0000981">
    <property type="term" value="F:DNA-binding transcription factor activity, RNA polymerase II-specific"/>
    <property type="evidence" value="ECO:0007669"/>
    <property type="project" value="InterPro"/>
</dbReference>
<protein>
    <recommendedName>
        <fullName evidence="12">Protein kinase domain-containing protein</fullName>
    </recommendedName>
</protein>
<dbReference type="InterPro" id="IPR036864">
    <property type="entry name" value="Zn2-C6_fun-type_DNA-bd_sf"/>
</dbReference>
<feature type="region of interest" description="Disordered" evidence="7">
    <location>
        <begin position="28"/>
        <end position="59"/>
    </location>
</feature>
<dbReference type="CDD" id="cd00067">
    <property type="entry name" value="GAL4"/>
    <property type="match status" value="1"/>
</dbReference>
<dbReference type="SUPFAM" id="SSF56112">
    <property type="entry name" value="Protein kinase-like (PK-like)"/>
    <property type="match status" value="1"/>
</dbReference>
<keyword evidence="11" id="KW-1185">Reference proteome</keyword>
<feature type="domain" description="Protein kinase" evidence="8">
    <location>
        <begin position="66"/>
        <end position="320"/>
    </location>
</feature>
<dbReference type="GO" id="GO:0000976">
    <property type="term" value="F:transcription cis-regulatory region binding"/>
    <property type="evidence" value="ECO:0007669"/>
    <property type="project" value="TreeGrafter"/>
</dbReference>
<evidence type="ECO:0008006" key="12">
    <source>
        <dbReference type="Google" id="ProtNLM"/>
    </source>
</evidence>
<keyword evidence="5" id="KW-0804">Transcription</keyword>
<reference evidence="10" key="1">
    <citation type="journal article" date="2023" name="Mol. Phylogenet. Evol.">
        <title>Genome-scale phylogeny and comparative genomics of the fungal order Sordariales.</title>
        <authorList>
            <person name="Hensen N."/>
            <person name="Bonometti L."/>
            <person name="Westerberg I."/>
            <person name="Brannstrom I.O."/>
            <person name="Guillou S."/>
            <person name="Cros-Aarteil S."/>
            <person name="Calhoun S."/>
            <person name="Haridas S."/>
            <person name="Kuo A."/>
            <person name="Mondo S."/>
            <person name="Pangilinan J."/>
            <person name="Riley R."/>
            <person name="LaButti K."/>
            <person name="Andreopoulos B."/>
            <person name="Lipzen A."/>
            <person name="Chen C."/>
            <person name="Yan M."/>
            <person name="Daum C."/>
            <person name="Ng V."/>
            <person name="Clum A."/>
            <person name="Steindorff A."/>
            <person name="Ohm R.A."/>
            <person name="Martin F."/>
            <person name="Silar P."/>
            <person name="Natvig D.O."/>
            <person name="Lalanne C."/>
            <person name="Gautier V."/>
            <person name="Ament-Velasquez S.L."/>
            <person name="Kruys A."/>
            <person name="Hutchinson M.I."/>
            <person name="Powell A.J."/>
            <person name="Barry K."/>
            <person name="Miller A.N."/>
            <person name="Grigoriev I.V."/>
            <person name="Debuchy R."/>
            <person name="Gladieux P."/>
            <person name="Hiltunen Thoren M."/>
            <person name="Johannesson H."/>
        </authorList>
    </citation>
    <scope>NUCLEOTIDE SEQUENCE</scope>
    <source>
        <strain evidence="10">CBS 892.96</strain>
    </source>
</reference>
<evidence type="ECO:0000256" key="1">
    <source>
        <dbReference type="ARBA" id="ARBA00004123"/>
    </source>
</evidence>
<comment type="caution">
    <text evidence="10">The sequence shown here is derived from an EMBL/GenBank/DDBJ whole genome shotgun (WGS) entry which is preliminary data.</text>
</comment>
<evidence type="ECO:0000313" key="10">
    <source>
        <dbReference type="EMBL" id="KAK4173925.1"/>
    </source>
</evidence>
<dbReference type="PROSITE" id="PS50048">
    <property type="entry name" value="ZN2_CY6_FUNGAL_2"/>
    <property type="match status" value="1"/>
</dbReference>
<reference evidence="10" key="2">
    <citation type="submission" date="2023-05" db="EMBL/GenBank/DDBJ databases">
        <authorList>
            <consortium name="Lawrence Berkeley National Laboratory"/>
            <person name="Steindorff A."/>
            <person name="Hensen N."/>
            <person name="Bonometti L."/>
            <person name="Westerberg I."/>
            <person name="Brannstrom I.O."/>
            <person name="Guillou S."/>
            <person name="Cros-Aarteil S."/>
            <person name="Calhoun S."/>
            <person name="Haridas S."/>
            <person name="Kuo A."/>
            <person name="Mondo S."/>
            <person name="Pangilinan J."/>
            <person name="Riley R."/>
            <person name="Labutti K."/>
            <person name="Andreopoulos B."/>
            <person name="Lipzen A."/>
            <person name="Chen C."/>
            <person name="Yanf M."/>
            <person name="Daum C."/>
            <person name="Ng V."/>
            <person name="Clum A."/>
            <person name="Ohm R."/>
            <person name="Martin F."/>
            <person name="Silar P."/>
            <person name="Natvig D."/>
            <person name="Lalanne C."/>
            <person name="Gautier V."/>
            <person name="Ament-Velasquez S.L."/>
            <person name="Kruys A."/>
            <person name="Hutchinson M.I."/>
            <person name="Powell A.J."/>
            <person name="Barry K."/>
            <person name="Miller A.N."/>
            <person name="Grigoriev I.V."/>
            <person name="Debuchy R."/>
            <person name="Gladieux P."/>
            <person name="Thoren M.H."/>
            <person name="Johannesson H."/>
        </authorList>
    </citation>
    <scope>NUCLEOTIDE SEQUENCE</scope>
    <source>
        <strain evidence="10">CBS 892.96</strain>
    </source>
</reference>
<feature type="domain" description="Zn(2)-C6 fungal-type" evidence="9">
    <location>
        <begin position="372"/>
        <end position="400"/>
    </location>
</feature>
<organism evidence="10 11">
    <name type="scientific">Triangularia setosa</name>
    <dbReference type="NCBI Taxonomy" id="2587417"/>
    <lineage>
        <taxon>Eukaryota</taxon>
        <taxon>Fungi</taxon>
        <taxon>Dikarya</taxon>
        <taxon>Ascomycota</taxon>
        <taxon>Pezizomycotina</taxon>
        <taxon>Sordariomycetes</taxon>
        <taxon>Sordariomycetidae</taxon>
        <taxon>Sordariales</taxon>
        <taxon>Podosporaceae</taxon>
        <taxon>Triangularia</taxon>
    </lineage>
</organism>
<dbReference type="Gene3D" id="3.30.200.20">
    <property type="entry name" value="Phosphorylase Kinase, domain 1"/>
    <property type="match status" value="1"/>
</dbReference>
<evidence type="ECO:0000256" key="5">
    <source>
        <dbReference type="ARBA" id="ARBA00023163"/>
    </source>
</evidence>
<dbReference type="SUPFAM" id="SSF57701">
    <property type="entry name" value="Zn2/Cys6 DNA-binding domain"/>
    <property type="match status" value="1"/>
</dbReference>
<evidence type="ECO:0000256" key="6">
    <source>
        <dbReference type="ARBA" id="ARBA00023242"/>
    </source>
</evidence>
<dbReference type="PANTHER" id="PTHR37534">
    <property type="entry name" value="TRANSCRIPTIONAL ACTIVATOR PROTEIN UGA3"/>
    <property type="match status" value="1"/>
</dbReference>
<accession>A0AAN6W290</accession>
<name>A0AAN6W290_9PEZI</name>
<dbReference type="Pfam" id="PF11951">
    <property type="entry name" value="Fungal_trans_2"/>
    <property type="match status" value="1"/>
</dbReference>
<feature type="compositionally biased region" description="Pro residues" evidence="7">
    <location>
        <begin position="34"/>
        <end position="56"/>
    </location>
</feature>
<keyword evidence="6" id="KW-0539">Nucleus</keyword>
<dbReference type="EMBL" id="MU866311">
    <property type="protein sequence ID" value="KAK4173925.1"/>
    <property type="molecule type" value="Genomic_DNA"/>
</dbReference>
<feature type="region of interest" description="Disordered" evidence="7">
    <location>
        <begin position="447"/>
        <end position="528"/>
    </location>
</feature>
<dbReference type="GO" id="GO:0008270">
    <property type="term" value="F:zinc ion binding"/>
    <property type="evidence" value="ECO:0007669"/>
    <property type="project" value="InterPro"/>
</dbReference>
<dbReference type="InterPro" id="IPR011009">
    <property type="entry name" value="Kinase-like_dom_sf"/>
</dbReference>
<dbReference type="GO" id="GO:0045944">
    <property type="term" value="P:positive regulation of transcription by RNA polymerase II"/>
    <property type="evidence" value="ECO:0007669"/>
    <property type="project" value="TreeGrafter"/>
</dbReference>
<feature type="compositionally biased region" description="Low complexity" evidence="7">
    <location>
        <begin position="471"/>
        <end position="482"/>
    </location>
</feature>
<sequence>MKLTGQPPAESVILTHILCSLLTPSQQEYDAACNPPPPPVEIQEPSSPPYSPPEEPSSPGVQIGPYINCHYIDDGATSQVYRSSTYALKVIVENNIAPHNPRLEAKLLSSFSHENIINLIEAFYDQSTRFVLVFPYMPVTLNRILEQQTYSNTPLTSPQINHIFLSLFSALDYLHTQGIIHRDIKPSSLLLSSPVSASPLPTIKLVDFGTAWSPSSTPPTEPANDKILDVGTSQYRAPEVLFGNKSYGTAVDIWAAGVMLAECVSKPCPRPLFESRGVHEDGNQLGLILSMFKTIGSPTEETWPEARRGGKEGLRTVPWESWRAFDQRGWQEVLPEVVEDRWRELVGSVLYRIRIDHEEEHTMKNRQKSRTGCRTCKVRRLRCDEAKPACENCLKKGFQCPGYQQRLQWSTKHERPTVVNTTGPDNFTQLVTAASASIVKTISPAANQLGPGADVPTVSPTTPNSAVSRESSSAPRSATLSASPPPSSSTLSPPPQSEASIEDANGNDGGTLVPATRKNGTFTPTSRQQEPMMFQQVVDIPTFLIEHWFKSVCCSWSAFDSQANPYRRLTSTLWNTSTPVFYALQAISAASLVERLPHVIRDTARAAPRKAAEAIHKELVAFSTGYRPRFPVELLLSLFCMSSSMCWMESRQLGQQYVRQAHNVLKILDRQTLDPESQELLDFFKGCLLYEEALRSVVSEDEIDFTNMLSWSEPTDQGPLVAATPHAWTGVSADVFRLFGKAVALCRRSRTRWRHNDGTSYRILQGAMRDIQEATLVEESLLSIDISPVETSLTPDTASNVSTDLYNATQAYRLSSLLQLYETFPDLVAKRMPDLTDQDGSIVWNTWVSPLALHVAEVLRALPVGSMRCIQPLLCLCAGSGLRFDKKVPLGHGHQSFLLSPGSTSTTTTPSPTSVIVTDADFSFAAATTEISENAIKTSQARSFIMARLDQLENSLPPKPIGVAKQLLRAVWTAYDEEIGLARRTHWLDVMSQTGLHSLFG</sequence>
<dbReference type="InterPro" id="IPR001138">
    <property type="entry name" value="Zn2Cys6_DnaBD"/>
</dbReference>
<dbReference type="InterPro" id="IPR021858">
    <property type="entry name" value="Fun_TF"/>
</dbReference>
<feature type="compositionally biased region" description="Pro residues" evidence="7">
    <location>
        <begin position="483"/>
        <end position="496"/>
    </location>
</feature>
<keyword evidence="3" id="KW-0805">Transcription regulation</keyword>
<dbReference type="Gene3D" id="4.10.240.10">
    <property type="entry name" value="Zn(2)-C6 fungal-type DNA-binding domain"/>
    <property type="match status" value="1"/>
</dbReference>
<evidence type="ECO:0000259" key="9">
    <source>
        <dbReference type="PROSITE" id="PS50048"/>
    </source>
</evidence>
<dbReference type="AlphaFoldDB" id="A0AAN6W290"/>
<evidence type="ECO:0000256" key="3">
    <source>
        <dbReference type="ARBA" id="ARBA00023015"/>
    </source>
</evidence>
<evidence type="ECO:0000256" key="2">
    <source>
        <dbReference type="ARBA" id="ARBA00022833"/>
    </source>
</evidence>
<dbReference type="Proteomes" id="UP001302321">
    <property type="component" value="Unassembled WGS sequence"/>
</dbReference>
<dbReference type="Pfam" id="PF00172">
    <property type="entry name" value="Zn_clus"/>
    <property type="match status" value="1"/>
</dbReference>
<feature type="compositionally biased region" description="Polar residues" evidence="7">
    <location>
        <begin position="518"/>
        <end position="528"/>
    </location>
</feature>
<dbReference type="Pfam" id="PF00069">
    <property type="entry name" value="Pkinase"/>
    <property type="match status" value="1"/>
</dbReference>
<gene>
    <name evidence="10" type="ORF">QBC36DRAFT_313426</name>
</gene>
<dbReference type="PANTHER" id="PTHR37534:SF11">
    <property type="entry name" value="ZN(II)2CYS6 TRANSCRIPTION FACTOR (EUROFUNG)"/>
    <property type="match status" value="1"/>
</dbReference>
<evidence type="ECO:0000313" key="11">
    <source>
        <dbReference type="Proteomes" id="UP001302321"/>
    </source>
</evidence>
<comment type="subcellular location">
    <subcellularLocation>
        <location evidence="1">Nucleus</location>
    </subcellularLocation>
</comment>
<proteinExistence type="predicted"/>
<evidence type="ECO:0000256" key="4">
    <source>
        <dbReference type="ARBA" id="ARBA00023125"/>
    </source>
</evidence>
<keyword evidence="2" id="KW-0862">Zinc</keyword>
<evidence type="ECO:0000256" key="7">
    <source>
        <dbReference type="SAM" id="MobiDB-lite"/>
    </source>
</evidence>
<dbReference type="GO" id="GO:0004672">
    <property type="term" value="F:protein kinase activity"/>
    <property type="evidence" value="ECO:0007669"/>
    <property type="project" value="InterPro"/>
</dbReference>
<dbReference type="GO" id="GO:0005634">
    <property type="term" value="C:nucleus"/>
    <property type="evidence" value="ECO:0007669"/>
    <property type="project" value="UniProtKB-SubCell"/>
</dbReference>
<dbReference type="PROSITE" id="PS00463">
    <property type="entry name" value="ZN2_CY6_FUNGAL_1"/>
    <property type="match status" value="1"/>
</dbReference>
<keyword evidence="4" id="KW-0238">DNA-binding</keyword>
<dbReference type="InterPro" id="IPR000719">
    <property type="entry name" value="Prot_kinase_dom"/>
</dbReference>
<dbReference type="SMART" id="SM00066">
    <property type="entry name" value="GAL4"/>
    <property type="match status" value="1"/>
</dbReference>
<dbReference type="GO" id="GO:0005524">
    <property type="term" value="F:ATP binding"/>
    <property type="evidence" value="ECO:0007669"/>
    <property type="project" value="InterPro"/>
</dbReference>
<feature type="compositionally biased region" description="Polar residues" evidence="7">
    <location>
        <begin position="458"/>
        <end position="470"/>
    </location>
</feature>